<keyword evidence="7" id="KW-0479">Metal-binding</keyword>
<dbReference type="NCBIfam" id="NF008968">
    <property type="entry name" value="PRK12315.1"/>
    <property type="match status" value="1"/>
</dbReference>
<dbReference type="EC" id="2.2.1.7" evidence="5"/>
<keyword evidence="14" id="KW-1185">Reference proteome</keyword>
<dbReference type="Gene3D" id="3.40.50.920">
    <property type="match status" value="1"/>
</dbReference>
<dbReference type="SUPFAM" id="SSF52518">
    <property type="entry name" value="Thiamin diphosphate-binding fold (THDP-binding)"/>
    <property type="match status" value="2"/>
</dbReference>
<dbReference type="NCBIfam" id="NF003933">
    <property type="entry name" value="PRK05444.2-2"/>
    <property type="match status" value="1"/>
</dbReference>
<dbReference type="GO" id="GO:0005829">
    <property type="term" value="C:cytosol"/>
    <property type="evidence" value="ECO:0007669"/>
    <property type="project" value="TreeGrafter"/>
</dbReference>
<dbReference type="PANTHER" id="PTHR43322">
    <property type="entry name" value="1-D-DEOXYXYLULOSE 5-PHOSPHATE SYNTHASE-RELATED"/>
    <property type="match status" value="1"/>
</dbReference>
<protein>
    <recommendedName>
        <fullName evidence="5">1-deoxy-D-xylulose-5-phosphate synthase</fullName>
        <ecNumber evidence="5">2.2.1.7</ecNumber>
    </recommendedName>
</protein>
<evidence type="ECO:0000256" key="4">
    <source>
        <dbReference type="ARBA" id="ARBA00011738"/>
    </source>
</evidence>
<dbReference type="Pfam" id="PF13292">
    <property type="entry name" value="DXP_synthase_N"/>
    <property type="match status" value="2"/>
</dbReference>
<keyword evidence="6" id="KW-0808">Transferase</keyword>
<dbReference type="CDD" id="cd02007">
    <property type="entry name" value="TPP_DXS"/>
    <property type="match status" value="1"/>
</dbReference>
<dbReference type="InterPro" id="IPR005477">
    <property type="entry name" value="Dxylulose-5-P_synthase"/>
</dbReference>
<keyword evidence="11" id="KW-0414">Isoprene biosynthesis</keyword>
<dbReference type="Proteomes" id="UP000199689">
    <property type="component" value="Unassembled WGS sequence"/>
</dbReference>
<evidence type="ECO:0000313" key="14">
    <source>
        <dbReference type="Proteomes" id="UP000199689"/>
    </source>
</evidence>
<dbReference type="OrthoDB" id="9803371at2"/>
<evidence type="ECO:0000256" key="11">
    <source>
        <dbReference type="ARBA" id="ARBA00023229"/>
    </source>
</evidence>
<dbReference type="CDD" id="cd07033">
    <property type="entry name" value="TPP_PYR_DXS_TK_like"/>
    <property type="match status" value="1"/>
</dbReference>
<evidence type="ECO:0000259" key="12">
    <source>
        <dbReference type="SMART" id="SM00861"/>
    </source>
</evidence>
<evidence type="ECO:0000256" key="5">
    <source>
        <dbReference type="ARBA" id="ARBA00013150"/>
    </source>
</evidence>
<comment type="subunit">
    <text evidence="4">Homodimer.</text>
</comment>
<keyword evidence="8" id="KW-0460">Magnesium</keyword>
<evidence type="ECO:0000313" key="13">
    <source>
        <dbReference type="EMBL" id="SDA61482.1"/>
    </source>
</evidence>
<dbReference type="GO" id="GO:0008661">
    <property type="term" value="F:1-deoxy-D-xylulose-5-phosphate synthase activity"/>
    <property type="evidence" value="ECO:0007669"/>
    <property type="project" value="UniProtKB-EC"/>
</dbReference>
<evidence type="ECO:0000256" key="3">
    <source>
        <dbReference type="ARBA" id="ARBA00011081"/>
    </source>
</evidence>
<evidence type="ECO:0000256" key="7">
    <source>
        <dbReference type="ARBA" id="ARBA00022723"/>
    </source>
</evidence>
<proteinExistence type="inferred from homology"/>
<dbReference type="GeneID" id="87756592"/>
<feature type="domain" description="Transketolase-like pyrimidine-binding" evidence="12">
    <location>
        <begin position="277"/>
        <end position="440"/>
    </location>
</feature>
<comment type="cofactor">
    <cofactor evidence="1">
        <name>Mg(2+)</name>
        <dbReference type="ChEBI" id="CHEBI:18420"/>
    </cofactor>
</comment>
<evidence type="ECO:0000256" key="6">
    <source>
        <dbReference type="ARBA" id="ARBA00022679"/>
    </source>
</evidence>
<dbReference type="InterPro" id="IPR009014">
    <property type="entry name" value="Transketo_C/PFOR_II"/>
</dbReference>
<dbReference type="Pfam" id="PF02779">
    <property type="entry name" value="Transket_pyr"/>
    <property type="match status" value="1"/>
</dbReference>
<evidence type="ECO:0000256" key="8">
    <source>
        <dbReference type="ARBA" id="ARBA00022842"/>
    </source>
</evidence>
<dbReference type="EMBL" id="FMXA01000036">
    <property type="protein sequence ID" value="SDA61482.1"/>
    <property type="molecule type" value="Genomic_DNA"/>
</dbReference>
<dbReference type="PANTHER" id="PTHR43322:SF1">
    <property type="entry name" value="1-DEOXY-D-XYLULOSE-5-PHOSPHATE SYNTHASE"/>
    <property type="match status" value="1"/>
</dbReference>
<dbReference type="RefSeq" id="WP_091365594.1">
    <property type="nucleotide sequence ID" value="NZ_FMXA01000036.1"/>
</dbReference>
<dbReference type="STRING" id="209880.SAMN02910343_01608"/>
<evidence type="ECO:0000256" key="10">
    <source>
        <dbReference type="ARBA" id="ARBA00023052"/>
    </source>
</evidence>
<dbReference type="InterPro" id="IPR033248">
    <property type="entry name" value="Transketolase_C"/>
</dbReference>
<dbReference type="GO" id="GO:0009228">
    <property type="term" value="P:thiamine biosynthetic process"/>
    <property type="evidence" value="ECO:0007669"/>
    <property type="project" value="UniProtKB-KW"/>
</dbReference>
<name>A0A1G5WU19_9FIRM</name>
<dbReference type="AlphaFoldDB" id="A0A1G5WU19"/>
<sequence>MILDRINGPKNLKTLSASERKELAQEIRQAMLKRASIHGGHFGPDFGIVEATIALHTVFDSPKDKIVWDVSHQVYPHKILTGRKQAYLEEEHYDDVSGYSNPAESEHDFFEVGHTSTSISLASGLAMARDLRGGHENIIAVIGDGSMSGGEALEGLDTVGEMGTNMIIVLNDNQMSIAEVHGGMYKGFDELRRTGGKSEHNLFRAMGLDYRFVADGNDSEALIKVFREVKDIDHPVVVHIVTQKGKGYKFAEEDKESWHWHMPFDIETGEVKHPYVDEAAELTATYLLDRMKTDKKLAVLTAATPSSFGFTSERRKQAGKQFIDVGIAEEQAVAMASGLAKGGARPVFGDYATFFQRTYDQISQDVCINNNPAVFLVFGASMYSMNDVTHLCIFDIPMMANIPNLVYLAPVSLAEYKAMLAWALDQTEHPVAIRVPVLPVPSEGRVIRTDYSQLNTYEVTRRGEEVAILGLGNFYGLAEQTAAELEKKGIHATIINPTYITGLDTDLLESLKKDHRLVVTMEDGVLDGGFGEKIARFYGSSDMKTCAFGLEKKFYDRYDYEKLAEEYNLKPELAAKKILDLIK</sequence>
<evidence type="ECO:0000256" key="9">
    <source>
        <dbReference type="ARBA" id="ARBA00022977"/>
    </source>
</evidence>
<evidence type="ECO:0000256" key="2">
    <source>
        <dbReference type="ARBA" id="ARBA00004980"/>
    </source>
</evidence>
<accession>A0A1G5WU19</accession>
<keyword evidence="10" id="KW-0786">Thiamine pyrophosphate</keyword>
<dbReference type="FunFam" id="3.40.50.970:FF:000010">
    <property type="entry name" value="1-deoxy-D-xylulose-5-phosphate synthase"/>
    <property type="match status" value="1"/>
</dbReference>
<comment type="pathway">
    <text evidence="2">Metabolic intermediate biosynthesis; 1-deoxy-D-xylulose 5-phosphate biosynthesis; 1-deoxy-D-xylulose 5-phosphate from D-glyceraldehyde 3-phosphate and pyruvate: step 1/1.</text>
</comment>
<dbReference type="Pfam" id="PF02780">
    <property type="entry name" value="Transketolase_C"/>
    <property type="match status" value="1"/>
</dbReference>
<gene>
    <name evidence="13" type="ORF">SAMN02910343_01608</name>
</gene>
<evidence type="ECO:0000256" key="1">
    <source>
        <dbReference type="ARBA" id="ARBA00001946"/>
    </source>
</evidence>
<dbReference type="GO" id="GO:0016114">
    <property type="term" value="P:terpenoid biosynthetic process"/>
    <property type="evidence" value="ECO:0007669"/>
    <property type="project" value="InterPro"/>
</dbReference>
<dbReference type="GO" id="GO:0046872">
    <property type="term" value="F:metal ion binding"/>
    <property type="evidence" value="ECO:0007669"/>
    <property type="project" value="UniProtKB-KW"/>
</dbReference>
<keyword evidence="9" id="KW-0784">Thiamine biosynthesis</keyword>
<dbReference type="InterPro" id="IPR005475">
    <property type="entry name" value="Transketolase-like_Pyr-bd"/>
</dbReference>
<dbReference type="SUPFAM" id="SSF52922">
    <property type="entry name" value="TK C-terminal domain-like"/>
    <property type="match status" value="1"/>
</dbReference>
<dbReference type="GO" id="GO:0019288">
    <property type="term" value="P:isopentenyl diphosphate biosynthetic process, methylerythritol 4-phosphate pathway"/>
    <property type="evidence" value="ECO:0007669"/>
    <property type="project" value="TreeGrafter"/>
</dbReference>
<dbReference type="UniPathway" id="UPA00064">
    <property type="reaction ID" value="UER00091"/>
</dbReference>
<dbReference type="Gene3D" id="3.40.50.970">
    <property type="match status" value="2"/>
</dbReference>
<dbReference type="InterPro" id="IPR029061">
    <property type="entry name" value="THDP-binding"/>
</dbReference>
<organism evidence="13 14">
    <name type="scientific">Allisonella histaminiformans</name>
    <dbReference type="NCBI Taxonomy" id="209880"/>
    <lineage>
        <taxon>Bacteria</taxon>
        <taxon>Bacillati</taxon>
        <taxon>Bacillota</taxon>
        <taxon>Negativicutes</taxon>
        <taxon>Veillonellales</taxon>
        <taxon>Veillonellaceae</taxon>
        <taxon>Allisonella</taxon>
    </lineage>
</organism>
<dbReference type="SMART" id="SM00861">
    <property type="entry name" value="Transket_pyr"/>
    <property type="match status" value="1"/>
</dbReference>
<reference evidence="13 14" key="1">
    <citation type="submission" date="2016-10" db="EMBL/GenBank/DDBJ databases">
        <authorList>
            <person name="de Groot N.N."/>
        </authorList>
    </citation>
    <scope>NUCLEOTIDE SEQUENCE [LARGE SCALE GENOMIC DNA]</scope>
    <source>
        <strain evidence="13 14">DSM 15230</strain>
    </source>
</reference>
<comment type="similarity">
    <text evidence="3">Belongs to the transketolase family. DXPS subfamily.</text>
</comment>